<accession>A0ABN1G772</accession>
<dbReference type="EMBL" id="BAAAHE010000004">
    <property type="protein sequence ID" value="GAA0605333.1"/>
    <property type="molecule type" value="Genomic_DNA"/>
</dbReference>
<dbReference type="NCBIfam" id="TIGR04050">
    <property type="entry name" value="MSMEG_0567_Cter"/>
    <property type="match status" value="1"/>
</dbReference>
<evidence type="ECO:0000313" key="3">
    <source>
        <dbReference type="EMBL" id="GAA0605333.1"/>
    </source>
</evidence>
<dbReference type="Gene3D" id="3.30.1330.10">
    <property type="entry name" value="PurM-like, N-terminal domain"/>
    <property type="match status" value="1"/>
</dbReference>
<dbReference type="PROSITE" id="PS51186">
    <property type="entry name" value="GNAT"/>
    <property type="match status" value="1"/>
</dbReference>
<dbReference type="RefSeq" id="WP_344601038.1">
    <property type="nucleotide sequence ID" value="NZ_BAAAHE010000004.1"/>
</dbReference>
<feature type="domain" description="N-acetyltransferase" evidence="2">
    <location>
        <begin position="38"/>
        <end position="186"/>
    </location>
</feature>
<dbReference type="NCBIfam" id="TIGR04045">
    <property type="entry name" value="MSMEG_0567_GNAT"/>
    <property type="match status" value="1"/>
</dbReference>
<feature type="region of interest" description="Disordered" evidence="1">
    <location>
        <begin position="1"/>
        <end position="27"/>
    </location>
</feature>
<dbReference type="InterPro" id="IPR024035">
    <property type="entry name" value="MSMEG_0567_GNAT"/>
</dbReference>
<reference evidence="3 4" key="1">
    <citation type="journal article" date="2019" name="Int. J. Syst. Evol. Microbiol.">
        <title>The Global Catalogue of Microorganisms (GCM) 10K type strain sequencing project: providing services to taxonomists for standard genome sequencing and annotation.</title>
        <authorList>
            <consortium name="The Broad Institute Genomics Platform"/>
            <consortium name="The Broad Institute Genome Sequencing Center for Infectious Disease"/>
            <person name="Wu L."/>
            <person name="Ma J."/>
        </authorList>
    </citation>
    <scope>NUCLEOTIDE SEQUENCE [LARGE SCALE GENOMIC DNA]</scope>
    <source>
        <strain evidence="3 4">JCM 10671</strain>
    </source>
</reference>
<dbReference type="InterPro" id="IPR016181">
    <property type="entry name" value="Acyl_CoA_acyltransferase"/>
</dbReference>
<dbReference type="PANTHER" id="PTHR30270:SF0">
    <property type="entry name" value="THIAMINE-MONOPHOSPHATE KINASE"/>
    <property type="match status" value="1"/>
</dbReference>
<dbReference type="InterPro" id="IPR010918">
    <property type="entry name" value="PurM-like_C_dom"/>
</dbReference>
<comment type="caution">
    <text evidence="3">The sequence shown here is derived from an EMBL/GenBank/DDBJ whole genome shotgun (WGS) entry which is preliminary data.</text>
</comment>
<dbReference type="SUPFAM" id="SSF56042">
    <property type="entry name" value="PurM C-terminal domain-like"/>
    <property type="match status" value="1"/>
</dbReference>
<dbReference type="Gene3D" id="3.90.650.10">
    <property type="entry name" value="PurM-like C-terminal domain"/>
    <property type="match status" value="1"/>
</dbReference>
<evidence type="ECO:0000313" key="4">
    <source>
        <dbReference type="Proteomes" id="UP001500957"/>
    </source>
</evidence>
<dbReference type="InterPro" id="IPR000182">
    <property type="entry name" value="GNAT_dom"/>
</dbReference>
<sequence>MILDEISFRSPPRQPASSWLAGSRDRRADAAETNPPYLIEVAADEATRAAYRRLRRSVFVDEQGLFRGDDGDAVDADPRTVVLVARSSDGTVLGGVRLGPATDGVDLGWWHGGRLVVRRGRGGPAPHVGAALVRAACAHAVEAGVLRFEADVQARNEKFFARLGWRTVRTTTVVGSPHVRMRFPVDRIATLAAATKLPLGGLLDGLVPGGAAFVGDDGAPVPGSDLVAACDAILPAMVERDPTWAGWCAVLVNANDLAAMGAAPVGLLDAVAARDAAHAARILEGLRAASAAYGLPVLGGHTTLGAPASLAVTTLGRTADPVPGGGGRPGHAVTLTADLGGRWRPGYTGRQWDSTSTRSGADLRTMTAAVAAARPAAAKDVSMAGIVGTLGMLAEASGCAATLDVAKVPRPDGAAMGDWLTCFPGFAMLTTAEPGAAPPPAGPAVSAVCGRLREGTGVRLRWPDGEHTDAIGGPVTGLGATRKDTP</sequence>
<dbReference type="SUPFAM" id="SSF55326">
    <property type="entry name" value="PurM N-terminal domain-like"/>
    <property type="match status" value="1"/>
</dbReference>
<name>A0ABN1G772_9ACTN</name>
<proteinExistence type="predicted"/>
<dbReference type="Gene3D" id="3.40.630.30">
    <property type="match status" value="1"/>
</dbReference>
<dbReference type="InterPro" id="IPR036921">
    <property type="entry name" value="PurM-like_N_sf"/>
</dbReference>
<dbReference type="Pfam" id="PF00586">
    <property type="entry name" value="AIRS"/>
    <property type="match status" value="1"/>
</dbReference>
<gene>
    <name evidence="3" type="ORF">GCM10009547_04070</name>
</gene>
<dbReference type="InterPro" id="IPR023911">
    <property type="entry name" value="MSMEG_0567/sll0787_C"/>
</dbReference>
<dbReference type="InterPro" id="IPR006283">
    <property type="entry name" value="ThiL-like"/>
</dbReference>
<dbReference type="SUPFAM" id="SSF55729">
    <property type="entry name" value="Acyl-CoA N-acyltransferases (Nat)"/>
    <property type="match status" value="1"/>
</dbReference>
<dbReference type="PANTHER" id="PTHR30270">
    <property type="entry name" value="THIAMINE-MONOPHOSPHATE KINASE"/>
    <property type="match status" value="1"/>
</dbReference>
<dbReference type="Proteomes" id="UP001500957">
    <property type="component" value="Unassembled WGS sequence"/>
</dbReference>
<evidence type="ECO:0000259" key="2">
    <source>
        <dbReference type="PROSITE" id="PS51186"/>
    </source>
</evidence>
<dbReference type="InterPro" id="IPR016188">
    <property type="entry name" value="PurM-like_N"/>
</dbReference>
<dbReference type="InterPro" id="IPR036676">
    <property type="entry name" value="PurM-like_C_sf"/>
</dbReference>
<keyword evidence="4" id="KW-1185">Reference proteome</keyword>
<organism evidence="3 4">
    <name type="scientific">Sporichthya brevicatena</name>
    <dbReference type="NCBI Taxonomy" id="171442"/>
    <lineage>
        <taxon>Bacteria</taxon>
        <taxon>Bacillati</taxon>
        <taxon>Actinomycetota</taxon>
        <taxon>Actinomycetes</taxon>
        <taxon>Sporichthyales</taxon>
        <taxon>Sporichthyaceae</taxon>
        <taxon>Sporichthya</taxon>
    </lineage>
</organism>
<feature type="region of interest" description="Disordered" evidence="1">
    <location>
        <begin position="463"/>
        <end position="486"/>
    </location>
</feature>
<dbReference type="Pfam" id="PF02769">
    <property type="entry name" value="AIRS_C"/>
    <property type="match status" value="1"/>
</dbReference>
<protein>
    <submittedName>
        <fullName evidence="3">GNAT family N-acetyltransferase</fullName>
    </submittedName>
</protein>
<evidence type="ECO:0000256" key="1">
    <source>
        <dbReference type="SAM" id="MobiDB-lite"/>
    </source>
</evidence>